<keyword evidence="2" id="KW-0813">Transport</keyword>
<evidence type="ECO:0000256" key="2">
    <source>
        <dbReference type="ARBA" id="ARBA00022448"/>
    </source>
</evidence>
<feature type="transmembrane region" description="Helical" evidence="7">
    <location>
        <begin position="151"/>
        <end position="175"/>
    </location>
</feature>
<comment type="caution">
    <text evidence="8">The sequence shown here is derived from an EMBL/GenBank/DDBJ whole genome shotgun (WGS) entry which is preliminary data.</text>
</comment>
<keyword evidence="4 7" id="KW-0812">Transmembrane</keyword>
<dbReference type="PANTHER" id="PTHR43163:SF6">
    <property type="entry name" value="DIPEPTIDE TRANSPORT SYSTEM PERMEASE PROTEIN DPPB-RELATED"/>
    <property type="match status" value="1"/>
</dbReference>
<proteinExistence type="predicted"/>
<dbReference type="SUPFAM" id="SSF161098">
    <property type="entry name" value="MetI-like"/>
    <property type="match status" value="1"/>
</dbReference>
<keyword evidence="9" id="KW-1185">Reference proteome</keyword>
<feature type="transmembrane region" description="Helical" evidence="7">
    <location>
        <begin position="216"/>
        <end position="235"/>
    </location>
</feature>
<evidence type="ECO:0008006" key="10">
    <source>
        <dbReference type="Google" id="ProtNLM"/>
    </source>
</evidence>
<dbReference type="AlphaFoldDB" id="A0A5R8KE77"/>
<dbReference type="InterPro" id="IPR035906">
    <property type="entry name" value="MetI-like_sf"/>
</dbReference>
<feature type="transmembrane region" description="Helical" evidence="7">
    <location>
        <begin position="103"/>
        <end position="125"/>
    </location>
</feature>
<organism evidence="8 9">
    <name type="scientific">Phragmitibacter flavus</name>
    <dbReference type="NCBI Taxonomy" id="2576071"/>
    <lineage>
        <taxon>Bacteria</taxon>
        <taxon>Pseudomonadati</taxon>
        <taxon>Verrucomicrobiota</taxon>
        <taxon>Verrucomicrobiia</taxon>
        <taxon>Verrucomicrobiales</taxon>
        <taxon>Verrucomicrobiaceae</taxon>
        <taxon>Phragmitibacter</taxon>
    </lineage>
</organism>
<evidence type="ECO:0000256" key="5">
    <source>
        <dbReference type="ARBA" id="ARBA00022989"/>
    </source>
</evidence>
<feature type="transmembrane region" description="Helical" evidence="7">
    <location>
        <begin position="432"/>
        <end position="454"/>
    </location>
</feature>
<dbReference type="GO" id="GO:0071916">
    <property type="term" value="F:dipeptide transmembrane transporter activity"/>
    <property type="evidence" value="ECO:0007669"/>
    <property type="project" value="TreeGrafter"/>
</dbReference>
<reference evidence="8 9" key="1">
    <citation type="submission" date="2019-05" db="EMBL/GenBank/DDBJ databases">
        <title>Verrucobacter flavum gen. nov., sp. nov. a new member of the family Verrucomicrobiaceae.</title>
        <authorList>
            <person name="Szuroczki S."/>
            <person name="Abbaszade G."/>
            <person name="Szabo A."/>
            <person name="Felfoldi T."/>
            <person name="Schumann P."/>
            <person name="Boka K."/>
            <person name="Keki Z."/>
            <person name="Toumi M."/>
            <person name="Toth E."/>
        </authorList>
    </citation>
    <scope>NUCLEOTIDE SEQUENCE [LARGE SCALE GENOMIC DNA]</scope>
    <source>
        <strain evidence="8 9">MG-N-17</strain>
    </source>
</reference>
<keyword evidence="5 7" id="KW-1133">Transmembrane helix</keyword>
<dbReference type="RefSeq" id="WP_206170986.1">
    <property type="nucleotide sequence ID" value="NZ_VAUV01000008.1"/>
</dbReference>
<evidence type="ECO:0000256" key="3">
    <source>
        <dbReference type="ARBA" id="ARBA00022475"/>
    </source>
</evidence>
<sequence length="522" mass="56837">MERLPAHPKRLPLLTFVIGALVALLVLGSGGASAGDALRLLSGVLPVGGEGDGSLRVLLWRMCRTFLLVTLAMLTGMSFGLAVAVLLAGWWRPLRLVIGWTSRTLGAIPPMAWALGLLFLLVQVWRLPVESLFPSRPGADLDSWMMKSGRALWSILAPALALALPVFALTLRACLLRLDYLWKQPLALSLRARGCSNRLIRSQHWVPRLWPHVVRLAWPVAALCLAFSIPVEEVFRLDGWGLFMAEALRQRESTSLAAGIYGACMLLALWFALFAWLEKPLAATGRLTRLRLPKSRGPWIAGAVLLLLLTSAPGWGVDQSWWLPSLAPLWGELKTALTLAALGWIAVVLGLFSPLAIVAWVVVALLLPVEGSLLLLLALALALPEWLQARGELQRVRQSGFMMASRMMGGNVRLQFWRHASRLLGPSLGAGFFRMAASALIWMSLLTFFGFGLAEGLPDPAWGALVHANSASVLDDPLPALAPACWVAFWCLCFQWFARGFGFGGPPIPSTQPPVTTSTSRK</sequence>
<feature type="transmembrane region" description="Helical" evidence="7">
    <location>
        <begin position="337"/>
        <end position="367"/>
    </location>
</feature>
<feature type="transmembrane region" description="Helical" evidence="7">
    <location>
        <begin position="298"/>
        <end position="317"/>
    </location>
</feature>
<evidence type="ECO:0000313" key="8">
    <source>
        <dbReference type="EMBL" id="TLD70557.1"/>
    </source>
</evidence>
<evidence type="ECO:0000256" key="1">
    <source>
        <dbReference type="ARBA" id="ARBA00004651"/>
    </source>
</evidence>
<dbReference type="Proteomes" id="UP000306196">
    <property type="component" value="Unassembled WGS sequence"/>
</dbReference>
<accession>A0A5R8KE77</accession>
<evidence type="ECO:0000256" key="7">
    <source>
        <dbReference type="SAM" id="Phobius"/>
    </source>
</evidence>
<keyword evidence="3" id="KW-1003">Cell membrane</keyword>
<protein>
    <recommendedName>
        <fullName evidence="10">ABC transporter permease subunit</fullName>
    </recommendedName>
</protein>
<gene>
    <name evidence="8" type="ORF">FEM03_12600</name>
</gene>
<dbReference type="EMBL" id="VAUV01000008">
    <property type="protein sequence ID" value="TLD70557.1"/>
    <property type="molecule type" value="Genomic_DNA"/>
</dbReference>
<comment type="subcellular location">
    <subcellularLocation>
        <location evidence="1">Cell membrane</location>
        <topology evidence="1">Multi-pass membrane protein</topology>
    </subcellularLocation>
</comment>
<feature type="transmembrane region" description="Helical" evidence="7">
    <location>
        <begin position="58"/>
        <end position="91"/>
    </location>
</feature>
<dbReference type="GO" id="GO:0005886">
    <property type="term" value="C:plasma membrane"/>
    <property type="evidence" value="ECO:0007669"/>
    <property type="project" value="UniProtKB-SubCell"/>
</dbReference>
<keyword evidence="6 7" id="KW-0472">Membrane</keyword>
<evidence type="ECO:0000313" key="9">
    <source>
        <dbReference type="Proteomes" id="UP000306196"/>
    </source>
</evidence>
<evidence type="ECO:0000256" key="6">
    <source>
        <dbReference type="ARBA" id="ARBA00023136"/>
    </source>
</evidence>
<evidence type="ECO:0000256" key="4">
    <source>
        <dbReference type="ARBA" id="ARBA00022692"/>
    </source>
</evidence>
<name>A0A5R8KE77_9BACT</name>
<feature type="transmembrane region" description="Helical" evidence="7">
    <location>
        <begin position="255"/>
        <end position="277"/>
    </location>
</feature>
<dbReference type="PANTHER" id="PTHR43163">
    <property type="entry name" value="DIPEPTIDE TRANSPORT SYSTEM PERMEASE PROTEIN DPPB-RELATED"/>
    <property type="match status" value="1"/>
</dbReference>